<feature type="transmembrane region" description="Helical" evidence="1">
    <location>
        <begin position="316"/>
        <end position="339"/>
    </location>
</feature>
<dbReference type="SUPFAM" id="SSF47226">
    <property type="entry name" value="Histidine-containing phosphotransfer domain, HPT domain"/>
    <property type="match status" value="1"/>
</dbReference>
<evidence type="ECO:0000313" key="3">
    <source>
        <dbReference type="EMBL" id="SMF17570.1"/>
    </source>
</evidence>
<dbReference type="OrthoDB" id="5287347at2"/>
<feature type="transmembrane region" description="Helical" evidence="1">
    <location>
        <begin position="345"/>
        <end position="365"/>
    </location>
</feature>
<dbReference type="Gene3D" id="3.30.565.10">
    <property type="entry name" value="Histidine kinase-like ATPase, C-terminal domain"/>
    <property type="match status" value="1"/>
</dbReference>
<dbReference type="InterPro" id="IPR036641">
    <property type="entry name" value="HPT_dom_sf"/>
</dbReference>
<gene>
    <name evidence="3" type="ORF">SAMN06296036_106122</name>
</gene>
<dbReference type="SUPFAM" id="SSF55874">
    <property type="entry name" value="ATPase domain of HSP90 chaperone/DNA topoisomerase II/histidine kinase"/>
    <property type="match status" value="1"/>
</dbReference>
<feature type="transmembrane region" description="Helical" evidence="1">
    <location>
        <begin position="260"/>
        <end position="281"/>
    </location>
</feature>
<evidence type="ECO:0000259" key="2">
    <source>
        <dbReference type="SMART" id="SM00387"/>
    </source>
</evidence>
<feature type="transmembrane region" description="Helical" evidence="1">
    <location>
        <begin position="293"/>
        <end position="309"/>
    </location>
</feature>
<keyword evidence="4" id="KW-1185">Reference proteome</keyword>
<dbReference type="EMBL" id="FWZT01000006">
    <property type="protein sequence ID" value="SMF17570.1"/>
    <property type="molecule type" value="Genomic_DNA"/>
</dbReference>
<keyword evidence="1" id="KW-0812">Transmembrane</keyword>
<dbReference type="GO" id="GO:0000160">
    <property type="term" value="P:phosphorelay signal transduction system"/>
    <property type="evidence" value="ECO:0007669"/>
    <property type="project" value="InterPro"/>
</dbReference>
<dbReference type="Pfam" id="PF02518">
    <property type="entry name" value="HATPase_c"/>
    <property type="match status" value="1"/>
</dbReference>
<reference evidence="4" key="1">
    <citation type="submission" date="2017-04" db="EMBL/GenBank/DDBJ databases">
        <authorList>
            <person name="Varghese N."/>
            <person name="Submissions S."/>
        </authorList>
    </citation>
    <scope>NUCLEOTIDE SEQUENCE [LARGE SCALE GENOMIC DNA]</scope>
    <source>
        <strain evidence="4">RKEM611</strain>
    </source>
</reference>
<dbReference type="InterPro" id="IPR051315">
    <property type="entry name" value="Bact_Chemotaxis_CheA"/>
</dbReference>
<evidence type="ECO:0000313" key="4">
    <source>
        <dbReference type="Proteomes" id="UP000192907"/>
    </source>
</evidence>
<organism evidence="3 4">
    <name type="scientific">Pseudobacteriovorax antillogorgiicola</name>
    <dbReference type="NCBI Taxonomy" id="1513793"/>
    <lineage>
        <taxon>Bacteria</taxon>
        <taxon>Pseudomonadati</taxon>
        <taxon>Bdellovibrionota</taxon>
        <taxon>Oligoflexia</taxon>
        <taxon>Oligoflexales</taxon>
        <taxon>Pseudobacteriovoracaceae</taxon>
        <taxon>Pseudobacteriovorax</taxon>
    </lineage>
</organism>
<feature type="domain" description="Histidine kinase/HSP90-like ATPase" evidence="2">
    <location>
        <begin position="759"/>
        <end position="902"/>
    </location>
</feature>
<feature type="transmembrane region" description="Helical" evidence="1">
    <location>
        <begin position="193"/>
        <end position="215"/>
    </location>
</feature>
<dbReference type="SMART" id="SM00387">
    <property type="entry name" value="HATPase_c"/>
    <property type="match status" value="1"/>
</dbReference>
<dbReference type="RefSeq" id="WP_132317905.1">
    <property type="nucleotide sequence ID" value="NZ_FWZT01000006.1"/>
</dbReference>
<dbReference type="Proteomes" id="UP000192907">
    <property type="component" value="Unassembled WGS sequence"/>
</dbReference>
<dbReference type="AlphaFoldDB" id="A0A1Y6BNY6"/>
<dbReference type="PANTHER" id="PTHR43395">
    <property type="entry name" value="SENSOR HISTIDINE KINASE CHEA"/>
    <property type="match status" value="1"/>
</dbReference>
<name>A0A1Y6BNY6_9BACT</name>
<protein>
    <submittedName>
        <fullName evidence="3">Hpt domain-containing protein</fullName>
    </submittedName>
</protein>
<dbReference type="Gene3D" id="1.20.120.160">
    <property type="entry name" value="HPT domain"/>
    <property type="match status" value="1"/>
</dbReference>
<accession>A0A1Y6BNY6</accession>
<proteinExistence type="predicted"/>
<dbReference type="PANTHER" id="PTHR43395:SF1">
    <property type="entry name" value="CHEMOTAXIS PROTEIN CHEA"/>
    <property type="match status" value="1"/>
</dbReference>
<dbReference type="InterPro" id="IPR036890">
    <property type="entry name" value="HATPase_C_sf"/>
</dbReference>
<feature type="transmembrane region" description="Helical" evidence="1">
    <location>
        <begin position="221"/>
        <end position="239"/>
    </location>
</feature>
<dbReference type="InterPro" id="IPR011623">
    <property type="entry name" value="7TMR_DISM_rcpt_extracell_dom1"/>
</dbReference>
<dbReference type="InterPro" id="IPR003594">
    <property type="entry name" value="HATPase_dom"/>
</dbReference>
<keyword evidence="1" id="KW-1133">Transmembrane helix</keyword>
<dbReference type="Pfam" id="PF07695">
    <property type="entry name" value="7TMR-DISM_7TM"/>
    <property type="match status" value="1"/>
</dbReference>
<evidence type="ECO:0000256" key="1">
    <source>
        <dbReference type="SAM" id="Phobius"/>
    </source>
</evidence>
<dbReference type="STRING" id="1513793.SAMN06296036_106122"/>
<sequence>MYLLRTLQIAIFAWLGLSTTKSYGQDNEVWDLTSYDFKTQAILHLDKNWRFYWQELIDHPDQLQGKRSASVTLPHVWHNLLQDGPYEPDGYGTYHLRLKLKPHIPYTLALGFVVSSYKVIIGSSILEMGKVSKSPDKIIRSRGKRVITFTTGDDPYVDILIQVASVDYKSGGIWHPVKLSTPAIIRDFKFREYLSDAVLFGALVILGFSHFILFINRRVELAPFYFSAFVFLVGSRIAINGKGSLLFNLFPNADWMITYKIEYATFFFGVSSLMMVIHNLYPKDSVWKFDTQAKYLFVISVVLLMVLPVKHLYKTLVFYQPYTVFAGILGVVTTFRAVVNKRPGAGIFLLGIGLQVFGGVYDIFVSRGIIHTVEISKYTLTLFAFCQSFLLSRRFSLSLTRLEKAELSIRKINENLESIVKEKTRALRSIMSSIKLGVLTIEDQKGGIGPEYSTFMETIAPMQDSSNFNFFSEILDKSLLSEDQKSLVKNIIHASLKEDRINFDINNEKLPDYIELMSGNKKSFEIEWVPMLSQETVEKILVTMRDVTELKDLQRSSEQKDQESKLIKSIIKNGKNFYLDTMDSIRKLLELNESILSESIDNNRFTWLKRNYHTLKGLSRQASFSTLANLVHQIESEIEGLTASSDTKLFYDQMLRIKDQLVYIDSIAALHFGIVDHSRLVQMQQDHYEKVLDYILNPHLGLDPRSMTAAINLSGRSFLKALEPVRRELILIAKELGKPEPIVTVESPPLILDGSYPELINHIFGHLARNSIDHGIEYPDERAKTNKPASGRILIRSWIQEGELHLVYEDDGRGLDLQEIRQAAAQQGLEPESESTVDVASLIFMPQLSTKVHASVVSGRGIGMDAVAASIEQVGGSITILPNEKQQHYLVACFLIRLPIRETRSLYQVV</sequence>
<keyword evidence="1" id="KW-0472">Membrane</keyword>